<proteinExistence type="predicted"/>
<accession>A0ABD0V0C9</accession>
<protein>
    <submittedName>
        <fullName evidence="1">Uncharacterized protein</fullName>
    </submittedName>
</protein>
<dbReference type="EMBL" id="JANQDX010000011">
    <property type="protein sequence ID" value="KAL0915971.1"/>
    <property type="molecule type" value="Genomic_DNA"/>
</dbReference>
<comment type="caution">
    <text evidence="1">The sequence shown here is derived from an EMBL/GenBank/DDBJ whole genome shotgun (WGS) entry which is preliminary data.</text>
</comment>
<evidence type="ECO:0000313" key="1">
    <source>
        <dbReference type="EMBL" id="KAL0915971.1"/>
    </source>
</evidence>
<dbReference type="AlphaFoldDB" id="A0ABD0V0C9"/>
<evidence type="ECO:0000313" key="2">
    <source>
        <dbReference type="Proteomes" id="UP001552299"/>
    </source>
</evidence>
<gene>
    <name evidence="1" type="ORF">M5K25_013444</name>
</gene>
<sequence length="210" mass="23879">MTSRRIFLRSYPLRWEEQEEELADEFSPRNEVLQSPEKMRHCSKLKSLVKNNLIEMFNWGQEKLILLKKIKNKSQLVVTSDFRTTARAATTRDADKERDELQLRHLGTSAKAAGLVVAVTSDPLVAKAKCRPVAAWITADYGCDDEWAGDGRPEATHGTVYGSYRSESWNVGLELLLLDGRRNWNVGCKTERRPDAEQPRMVALGFGLWA</sequence>
<organism evidence="1 2">
    <name type="scientific">Dendrobium thyrsiflorum</name>
    <name type="common">Pinecone-like raceme dendrobium</name>
    <name type="synonym">Orchid</name>
    <dbReference type="NCBI Taxonomy" id="117978"/>
    <lineage>
        <taxon>Eukaryota</taxon>
        <taxon>Viridiplantae</taxon>
        <taxon>Streptophyta</taxon>
        <taxon>Embryophyta</taxon>
        <taxon>Tracheophyta</taxon>
        <taxon>Spermatophyta</taxon>
        <taxon>Magnoliopsida</taxon>
        <taxon>Liliopsida</taxon>
        <taxon>Asparagales</taxon>
        <taxon>Orchidaceae</taxon>
        <taxon>Epidendroideae</taxon>
        <taxon>Malaxideae</taxon>
        <taxon>Dendrobiinae</taxon>
        <taxon>Dendrobium</taxon>
    </lineage>
</organism>
<keyword evidence="2" id="KW-1185">Reference proteome</keyword>
<name>A0ABD0V0C9_DENTH</name>
<dbReference type="Proteomes" id="UP001552299">
    <property type="component" value="Unassembled WGS sequence"/>
</dbReference>
<reference evidence="1 2" key="1">
    <citation type="journal article" date="2024" name="Plant Biotechnol. J.">
        <title>Dendrobium thyrsiflorum genome and its molecular insights into genes involved in important horticultural traits.</title>
        <authorList>
            <person name="Chen B."/>
            <person name="Wang J.Y."/>
            <person name="Zheng P.J."/>
            <person name="Li K.L."/>
            <person name="Liang Y.M."/>
            <person name="Chen X.F."/>
            <person name="Zhang C."/>
            <person name="Zhao X."/>
            <person name="He X."/>
            <person name="Zhang G.Q."/>
            <person name="Liu Z.J."/>
            <person name="Xu Q."/>
        </authorList>
    </citation>
    <scope>NUCLEOTIDE SEQUENCE [LARGE SCALE GENOMIC DNA]</scope>
    <source>
        <strain evidence="1">GZMU011</strain>
    </source>
</reference>